<feature type="domain" description="AA1-like" evidence="7">
    <location>
        <begin position="34"/>
        <end position="152"/>
    </location>
</feature>
<sequence length="161" mass="17666">MQFTTIAASLLAITGLSAAAPLEARAEDCPVAKTGDSVWKISELSFRKPDGKNINQIQFNIKATNNGTLDFNCGTQADNVEDKKFYECGENSFMWFTFNQEENILLLQHSVSDDIQYVGAVTLPNYCRAGGNGMNDFICTGVADAYMTLAQYPGLDRPDDN</sequence>
<evidence type="ECO:0000256" key="3">
    <source>
        <dbReference type="ARBA" id="ARBA00022729"/>
    </source>
</evidence>
<dbReference type="Proteomes" id="UP000002668">
    <property type="component" value="Genome"/>
</dbReference>
<feature type="disulfide bond" evidence="5">
    <location>
        <begin position="127"/>
        <end position="139"/>
    </location>
</feature>
<evidence type="ECO:0000256" key="2">
    <source>
        <dbReference type="ARBA" id="ARBA00022525"/>
    </source>
</evidence>
<evidence type="ECO:0000313" key="9">
    <source>
        <dbReference type="Proteomes" id="UP000002668"/>
    </source>
</evidence>
<comment type="subcellular location">
    <subcellularLocation>
        <location evidence="1">Secreted</location>
    </subcellularLocation>
</comment>
<dbReference type="VEuPathDB" id="FungiDB:LEMA_P124480.1"/>
<gene>
    <name evidence="8" type="ORF">LEMA_P124480.1</name>
</gene>
<evidence type="ECO:0000256" key="1">
    <source>
        <dbReference type="ARBA" id="ARBA00004613"/>
    </source>
</evidence>
<dbReference type="Gene3D" id="2.40.350.20">
    <property type="match status" value="1"/>
</dbReference>
<evidence type="ECO:0000256" key="5">
    <source>
        <dbReference type="PROSITE-ProRule" id="PRU01243"/>
    </source>
</evidence>
<evidence type="ECO:0000259" key="7">
    <source>
        <dbReference type="PROSITE" id="PS51895"/>
    </source>
</evidence>
<organism evidence="9">
    <name type="scientific">Leptosphaeria maculans (strain JN3 / isolate v23.1.3 / race Av1-4-5-6-7-8)</name>
    <name type="common">Blackleg fungus</name>
    <name type="synonym">Phoma lingam</name>
    <dbReference type="NCBI Taxonomy" id="985895"/>
    <lineage>
        <taxon>Eukaryota</taxon>
        <taxon>Fungi</taxon>
        <taxon>Dikarya</taxon>
        <taxon>Ascomycota</taxon>
        <taxon>Pezizomycotina</taxon>
        <taxon>Dothideomycetes</taxon>
        <taxon>Pleosporomycetidae</taxon>
        <taxon>Pleosporales</taxon>
        <taxon>Pleosporineae</taxon>
        <taxon>Leptosphaeriaceae</taxon>
        <taxon>Plenodomus</taxon>
        <taxon>Plenodomus lingam/Leptosphaeria maculans species complex</taxon>
    </lineage>
</organism>
<dbReference type="PROSITE" id="PS51895">
    <property type="entry name" value="AA1"/>
    <property type="match status" value="1"/>
</dbReference>
<dbReference type="GO" id="GO:0005576">
    <property type="term" value="C:extracellular region"/>
    <property type="evidence" value="ECO:0007669"/>
    <property type="project" value="UniProtKB-SubCell"/>
</dbReference>
<dbReference type="HOGENOM" id="CLU_144280_0_0_1"/>
<accession>E4ZQ48</accession>
<keyword evidence="2" id="KW-0964">Secreted</keyword>
<evidence type="ECO:0000256" key="4">
    <source>
        <dbReference type="ARBA" id="ARBA00023157"/>
    </source>
</evidence>
<dbReference type="OrthoDB" id="3928926at2759"/>
<reference evidence="9" key="1">
    <citation type="journal article" date="2011" name="Nat. Commun.">
        <title>Effector diversification within compartments of the Leptosphaeria maculans genome affected by Repeat-Induced Point mutations.</title>
        <authorList>
            <person name="Rouxel T."/>
            <person name="Grandaubert J."/>
            <person name="Hane J.K."/>
            <person name="Hoede C."/>
            <person name="van de Wouw A.P."/>
            <person name="Couloux A."/>
            <person name="Dominguez V."/>
            <person name="Anthouard V."/>
            <person name="Bally P."/>
            <person name="Bourras S."/>
            <person name="Cozijnsen A.J."/>
            <person name="Ciuffetti L.M."/>
            <person name="Degrave A."/>
            <person name="Dilmaghani A."/>
            <person name="Duret L."/>
            <person name="Fudal I."/>
            <person name="Goodwin S.B."/>
            <person name="Gout L."/>
            <person name="Glaser N."/>
            <person name="Linglin J."/>
            <person name="Kema G.H.J."/>
            <person name="Lapalu N."/>
            <person name="Lawrence C.B."/>
            <person name="May K."/>
            <person name="Meyer M."/>
            <person name="Ollivier B."/>
            <person name="Poulain J."/>
            <person name="Schoch C.L."/>
            <person name="Simon A."/>
            <person name="Spatafora J.W."/>
            <person name="Stachowiak A."/>
            <person name="Turgeon B.G."/>
            <person name="Tyler B.M."/>
            <person name="Vincent D."/>
            <person name="Weissenbach J."/>
            <person name="Amselem J."/>
            <person name="Quesneville H."/>
            <person name="Oliver R.P."/>
            <person name="Wincker P."/>
            <person name="Balesdent M.-H."/>
            <person name="Howlett B.J."/>
        </authorList>
    </citation>
    <scope>NUCLEOTIDE SEQUENCE [LARGE SCALE GENOMIC DNA]</scope>
    <source>
        <strain evidence="9">JN3 / isolate v23.1.3 / race Av1-4-5-6-7-8</strain>
    </source>
</reference>
<evidence type="ECO:0000256" key="6">
    <source>
        <dbReference type="SAM" id="SignalP"/>
    </source>
</evidence>
<feature type="chain" id="PRO_5003194383" evidence="6">
    <location>
        <begin position="20"/>
        <end position="161"/>
    </location>
</feature>
<dbReference type="GeneID" id="13283107"/>
<feature type="disulfide bond" evidence="5">
    <location>
        <begin position="73"/>
        <end position="88"/>
    </location>
</feature>
<evidence type="ECO:0000313" key="8">
    <source>
        <dbReference type="EMBL" id="CBX89958.1"/>
    </source>
</evidence>
<dbReference type="EMBL" id="FP929114">
    <property type="protein sequence ID" value="CBX89958.1"/>
    <property type="molecule type" value="Genomic_DNA"/>
</dbReference>
<feature type="signal peptide" evidence="6">
    <location>
        <begin position="1"/>
        <end position="19"/>
    </location>
</feature>
<dbReference type="eggNOG" id="ENOG502RHGY">
    <property type="taxonomic scope" value="Eukaryota"/>
</dbReference>
<dbReference type="Pfam" id="PF16541">
    <property type="entry name" value="AltA1"/>
    <property type="match status" value="1"/>
</dbReference>
<dbReference type="CDD" id="cd12798">
    <property type="entry name" value="Alt_A1"/>
    <property type="match status" value="1"/>
</dbReference>
<proteinExistence type="predicted"/>
<keyword evidence="9" id="KW-1185">Reference proteome</keyword>
<dbReference type="AlphaFoldDB" id="E4ZQ48"/>
<dbReference type="OMA" id="YECGENS"/>
<dbReference type="InterPro" id="IPR032382">
    <property type="entry name" value="AltA1"/>
</dbReference>
<dbReference type="InParanoid" id="E4ZQ48"/>
<keyword evidence="4 5" id="KW-1015">Disulfide bond</keyword>
<keyword evidence="3 6" id="KW-0732">Signal</keyword>
<name>E4ZQ48_LEPMJ</name>
<protein>
    <submittedName>
        <fullName evidence="8">Predicted protein</fullName>
    </submittedName>
</protein>